<feature type="compositionally biased region" description="Low complexity" evidence="6">
    <location>
        <begin position="89"/>
        <end position="99"/>
    </location>
</feature>
<organism evidence="9 10">
    <name type="scientific">Dactylonectria estremocensis</name>
    <dbReference type="NCBI Taxonomy" id="1079267"/>
    <lineage>
        <taxon>Eukaryota</taxon>
        <taxon>Fungi</taxon>
        <taxon>Dikarya</taxon>
        <taxon>Ascomycota</taxon>
        <taxon>Pezizomycotina</taxon>
        <taxon>Sordariomycetes</taxon>
        <taxon>Hypocreomycetidae</taxon>
        <taxon>Hypocreales</taxon>
        <taxon>Nectriaceae</taxon>
        <taxon>Dactylonectria</taxon>
    </lineage>
</organism>
<evidence type="ECO:0000256" key="4">
    <source>
        <dbReference type="ARBA" id="ARBA00023136"/>
    </source>
</evidence>
<dbReference type="SUPFAM" id="SSF103473">
    <property type="entry name" value="MFS general substrate transporter"/>
    <property type="match status" value="1"/>
</dbReference>
<keyword evidence="5" id="KW-0325">Glycoprotein</keyword>
<comment type="caution">
    <text evidence="9">The sequence shown here is derived from an EMBL/GenBank/DDBJ whole genome shotgun (WGS) entry which is preliminary data.</text>
</comment>
<evidence type="ECO:0000256" key="7">
    <source>
        <dbReference type="SAM" id="Phobius"/>
    </source>
</evidence>
<feature type="transmembrane region" description="Helical" evidence="7">
    <location>
        <begin position="176"/>
        <end position="197"/>
    </location>
</feature>
<feature type="transmembrane region" description="Helical" evidence="7">
    <location>
        <begin position="473"/>
        <end position="495"/>
    </location>
</feature>
<dbReference type="EMBL" id="JAGMUU010000006">
    <property type="protein sequence ID" value="KAH7150437.1"/>
    <property type="molecule type" value="Genomic_DNA"/>
</dbReference>
<feature type="transmembrane region" description="Helical" evidence="7">
    <location>
        <begin position="204"/>
        <end position="226"/>
    </location>
</feature>
<evidence type="ECO:0000313" key="9">
    <source>
        <dbReference type="EMBL" id="KAH7150437.1"/>
    </source>
</evidence>
<dbReference type="Gene3D" id="1.20.1250.20">
    <property type="entry name" value="MFS general substrate transporter like domains"/>
    <property type="match status" value="1"/>
</dbReference>
<reference evidence="9" key="1">
    <citation type="journal article" date="2021" name="Nat. Commun.">
        <title>Genetic determinants of endophytism in the Arabidopsis root mycobiome.</title>
        <authorList>
            <person name="Mesny F."/>
            <person name="Miyauchi S."/>
            <person name="Thiergart T."/>
            <person name="Pickel B."/>
            <person name="Atanasova L."/>
            <person name="Karlsson M."/>
            <person name="Huettel B."/>
            <person name="Barry K.W."/>
            <person name="Haridas S."/>
            <person name="Chen C."/>
            <person name="Bauer D."/>
            <person name="Andreopoulos W."/>
            <person name="Pangilinan J."/>
            <person name="LaButti K."/>
            <person name="Riley R."/>
            <person name="Lipzen A."/>
            <person name="Clum A."/>
            <person name="Drula E."/>
            <person name="Henrissat B."/>
            <person name="Kohler A."/>
            <person name="Grigoriev I.V."/>
            <person name="Martin F.M."/>
            <person name="Hacquard S."/>
        </authorList>
    </citation>
    <scope>NUCLEOTIDE SEQUENCE</scope>
    <source>
        <strain evidence="9">MPI-CAGE-AT-0021</strain>
    </source>
</reference>
<feature type="domain" description="Major facilitator superfamily (MFS) profile" evidence="8">
    <location>
        <begin position="139"/>
        <end position="584"/>
    </location>
</feature>
<dbReference type="Pfam" id="PF07690">
    <property type="entry name" value="MFS_1"/>
    <property type="match status" value="1"/>
</dbReference>
<proteinExistence type="predicted"/>
<dbReference type="OrthoDB" id="6770063at2759"/>
<feature type="transmembrane region" description="Helical" evidence="7">
    <location>
        <begin position="363"/>
        <end position="388"/>
    </location>
</feature>
<sequence>MHIASSASSTTLPEDSNPDGDDNTREFGPLRTHTSAFSRLQRTLSSSQHGLSRQVSQKEPLDPNLDIELPYRTLSANANLDEYRIEVPGGSIPGPIEPESVARKSGQHDGAKRRYKLVTFTPNDPENPKNWSKAYKWWCTLVVASTCFVVAFSSAVTTADVVGVAEEFNVSTEAALVTISVFVIGFGVGPMVFAPLSEIYGRRIIYASTLLVALVFIIPCAVAKNIGTLIVCRAIDGIAFSAPMTLVGGTLADLWKNEERGVPMAAFSAAPFLGPAVGPLVGGYLSDATNWRWLYWIQLILGGIVWIMITFTVPETYAPTILARRAKKMRETTGEVDHVTEQELDMRPLSERLRIFLFRPFQLLFGELIVFLVAIYMSVLYGLLYMFFVAYPIIYQEGKGYSAGKTGLMFIPVAVGVLLSAACAPLINKHYMKLVRQHDGHPPAEARLVPMMVFCWLIPIGLFIFAWSSYKEISWAGPAMGGFPVGFGFIFLYNSANNYLVDSYQHQAASALAAKTFLRSFWGAGVVLFTAQMYKRLGDQWASSLLAFLSLACCAIPFLFWRYGARIRARSKYAYAGDEAALPR</sequence>
<evidence type="ECO:0000256" key="5">
    <source>
        <dbReference type="ARBA" id="ARBA00023180"/>
    </source>
</evidence>
<keyword evidence="10" id="KW-1185">Reference proteome</keyword>
<dbReference type="PANTHER" id="PTHR23502:SF48">
    <property type="entry name" value="MULTIDRUG TRANSPORTER, PUTATIVE (AFU_ORTHOLOGUE AFUA_5G02700)-RELATED"/>
    <property type="match status" value="1"/>
</dbReference>
<evidence type="ECO:0000256" key="2">
    <source>
        <dbReference type="ARBA" id="ARBA00022692"/>
    </source>
</evidence>
<comment type="subcellular location">
    <subcellularLocation>
        <location evidence="1">Membrane</location>
        <topology evidence="1">Multi-pass membrane protein</topology>
    </subcellularLocation>
</comment>
<dbReference type="GO" id="GO:0005886">
    <property type="term" value="C:plasma membrane"/>
    <property type="evidence" value="ECO:0007669"/>
    <property type="project" value="TreeGrafter"/>
</dbReference>
<keyword evidence="2 7" id="KW-0812">Transmembrane</keyword>
<evidence type="ECO:0000313" key="10">
    <source>
        <dbReference type="Proteomes" id="UP000717696"/>
    </source>
</evidence>
<dbReference type="PROSITE" id="PS50850">
    <property type="entry name" value="MFS"/>
    <property type="match status" value="1"/>
</dbReference>
<feature type="transmembrane region" description="Helical" evidence="7">
    <location>
        <begin position="293"/>
        <end position="318"/>
    </location>
</feature>
<feature type="transmembrane region" description="Helical" evidence="7">
    <location>
        <begin position="408"/>
        <end position="427"/>
    </location>
</feature>
<dbReference type="GO" id="GO:0022857">
    <property type="term" value="F:transmembrane transporter activity"/>
    <property type="evidence" value="ECO:0007669"/>
    <property type="project" value="InterPro"/>
</dbReference>
<name>A0A9P9J9J6_9HYPO</name>
<protein>
    <submittedName>
        <fullName evidence="9">Major facilitator superfamily domain-containing protein</fullName>
    </submittedName>
</protein>
<dbReference type="InterPro" id="IPR011701">
    <property type="entry name" value="MFS"/>
</dbReference>
<dbReference type="AlphaFoldDB" id="A0A9P9J9J6"/>
<feature type="region of interest" description="Disordered" evidence="6">
    <location>
        <begin position="89"/>
        <end position="108"/>
    </location>
</feature>
<feature type="compositionally biased region" description="Polar residues" evidence="6">
    <location>
        <begin position="32"/>
        <end position="57"/>
    </location>
</feature>
<dbReference type="InterPro" id="IPR036259">
    <property type="entry name" value="MFS_trans_sf"/>
</dbReference>
<evidence type="ECO:0000256" key="6">
    <source>
        <dbReference type="SAM" id="MobiDB-lite"/>
    </source>
</evidence>
<feature type="compositionally biased region" description="Polar residues" evidence="6">
    <location>
        <begin position="1"/>
        <end position="14"/>
    </location>
</feature>
<evidence type="ECO:0000256" key="1">
    <source>
        <dbReference type="ARBA" id="ARBA00004141"/>
    </source>
</evidence>
<dbReference type="CDD" id="cd17323">
    <property type="entry name" value="MFS_Tpo1_MDR_like"/>
    <property type="match status" value="1"/>
</dbReference>
<feature type="region of interest" description="Disordered" evidence="6">
    <location>
        <begin position="1"/>
        <end position="64"/>
    </location>
</feature>
<keyword evidence="3 7" id="KW-1133">Transmembrane helix</keyword>
<accession>A0A9P9J9J6</accession>
<gene>
    <name evidence="9" type="ORF">B0J13DRAFT_472433</name>
</gene>
<feature type="transmembrane region" description="Helical" evidence="7">
    <location>
        <begin position="262"/>
        <end position="281"/>
    </location>
</feature>
<keyword evidence="4 7" id="KW-0472">Membrane</keyword>
<evidence type="ECO:0000259" key="8">
    <source>
        <dbReference type="PROSITE" id="PS50850"/>
    </source>
</evidence>
<dbReference type="InterPro" id="IPR020846">
    <property type="entry name" value="MFS_dom"/>
</dbReference>
<dbReference type="PANTHER" id="PTHR23502">
    <property type="entry name" value="MAJOR FACILITATOR SUPERFAMILY"/>
    <property type="match status" value="1"/>
</dbReference>
<feature type="transmembrane region" description="Helical" evidence="7">
    <location>
        <begin position="137"/>
        <end position="156"/>
    </location>
</feature>
<dbReference type="Proteomes" id="UP000717696">
    <property type="component" value="Unassembled WGS sequence"/>
</dbReference>
<feature type="transmembrane region" description="Helical" evidence="7">
    <location>
        <begin position="540"/>
        <end position="561"/>
    </location>
</feature>
<dbReference type="FunFam" id="1.20.1250.20:FF:000011">
    <property type="entry name" value="MFS multidrug transporter, putative"/>
    <property type="match status" value="1"/>
</dbReference>
<evidence type="ECO:0000256" key="3">
    <source>
        <dbReference type="ARBA" id="ARBA00022989"/>
    </source>
</evidence>
<feature type="transmembrane region" description="Helical" evidence="7">
    <location>
        <begin position="448"/>
        <end position="467"/>
    </location>
</feature>